<dbReference type="PANTHER" id="PTHR16983">
    <property type="entry name" value="UPAR/LY6 DOMAIN-CONTAINING PROTEIN"/>
    <property type="match status" value="1"/>
</dbReference>
<sequence length="111" mass="12253">MRTHLLWLLPLILLGSSAQALKCHECSGTEDCYRPKTCSSQSLYCLTNWYTPPGQQTTVTKTCAFTCPDINHVTANSKSSCCNTDLCNSARSLHVSWGLLALGLCYIYLSQ</sequence>
<name>A0A6P5R7X9_MUSCR</name>
<keyword evidence="5" id="KW-0325">Glycoprotein</keyword>
<proteinExistence type="predicted"/>
<dbReference type="Gene3D" id="2.10.60.10">
    <property type="entry name" value="CD59"/>
    <property type="match status" value="1"/>
</dbReference>
<evidence type="ECO:0000256" key="3">
    <source>
        <dbReference type="ARBA" id="ARBA00022729"/>
    </source>
</evidence>
<reference evidence="9" key="1">
    <citation type="submission" date="2025-08" db="UniProtKB">
        <authorList>
            <consortium name="RefSeq"/>
        </authorList>
    </citation>
    <scope>IDENTIFICATION</scope>
</reference>
<keyword evidence="3 6" id="KW-0732">Signal</keyword>
<dbReference type="SMART" id="SM00134">
    <property type="entry name" value="LU"/>
    <property type="match status" value="1"/>
</dbReference>
<evidence type="ECO:0000256" key="1">
    <source>
        <dbReference type="ARBA" id="ARBA00004236"/>
    </source>
</evidence>
<dbReference type="GO" id="GO:0005886">
    <property type="term" value="C:plasma membrane"/>
    <property type="evidence" value="ECO:0007669"/>
    <property type="project" value="UniProtKB-SubCell"/>
</dbReference>
<keyword evidence="4" id="KW-0472">Membrane</keyword>
<dbReference type="GeneID" id="110310999"/>
<comment type="subcellular location">
    <subcellularLocation>
        <location evidence="1">Cell membrane</location>
    </subcellularLocation>
</comment>
<dbReference type="SUPFAM" id="SSF57302">
    <property type="entry name" value="Snake toxin-like"/>
    <property type="match status" value="1"/>
</dbReference>
<feature type="domain" description="UPAR/Ly6" evidence="7">
    <location>
        <begin position="21"/>
        <end position="100"/>
    </location>
</feature>
<dbReference type="Proteomes" id="UP000515126">
    <property type="component" value="Chromosome 15"/>
</dbReference>
<dbReference type="Pfam" id="PF00087">
    <property type="entry name" value="Toxin_TOLIP"/>
    <property type="match status" value="1"/>
</dbReference>
<dbReference type="InterPro" id="IPR045860">
    <property type="entry name" value="Snake_toxin-like_sf"/>
</dbReference>
<evidence type="ECO:0000256" key="4">
    <source>
        <dbReference type="ARBA" id="ARBA00023136"/>
    </source>
</evidence>
<feature type="signal peptide" evidence="6">
    <location>
        <begin position="1"/>
        <end position="20"/>
    </location>
</feature>
<accession>A0A6P5R7X9</accession>
<evidence type="ECO:0000259" key="7">
    <source>
        <dbReference type="SMART" id="SM00134"/>
    </source>
</evidence>
<evidence type="ECO:0000256" key="5">
    <source>
        <dbReference type="ARBA" id="ARBA00023180"/>
    </source>
</evidence>
<feature type="chain" id="PRO_5028006228" evidence="6">
    <location>
        <begin position="21"/>
        <end position="111"/>
    </location>
</feature>
<evidence type="ECO:0000256" key="6">
    <source>
        <dbReference type="SAM" id="SignalP"/>
    </source>
</evidence>
<gene>
    <name evidence="9" type="primary">LOC110310999</name>
</gene>
<dbReference type="InterPro" id="IPR035076">
    <property type="entry name" value="Toxin/TOLIP"/>
</dbReference>
<dbReference type="CDD" id="cd23552">
    <property type="entry name" value="TFP_LU_ECD_Ly6M"/>
    <property type="match status" value="1"/>
</dbReference>
<evidence type="ECO:0000313" key="9">
    <source>
        <dbReference type="RefSeq" id="XP_021039845.1"/>
    </source>
</evidence>
<keyword evidence="8" id="KW-1185">Reference proteome</keyword>
<dbReference type="KEGG" id="mcal:110310999"/>
<dbReference type="PANTHER" id="PTHR16983:SF28">
    <property type="entry name" value="LYMPHOCYTE ANTIGEN 6 COMPLEX, LOCUS M"/>
    <property type="match status" value="1"/>
</dbReference>
<dbReference type="RefSeq" id="XP_021039845.1">
    <property type="nucleotide sequence ID" value="XM_021184186.1"/>
</dbReference>
<dbReference type="AlphaFoldDB" id="A0A6P5R7X9"/>
<evidence type="ECO:0000256" key="2">
    <source>
        <dbReference type="ARBA" id="ARBA00022475"/>
    </source>
</evidence>
<protein>
    <submittedName>
        <fullName evidence="9">Lymphocyte antigen 6D-like</fullName>
    </submittedName>
</protein>
<dbReference type="InterPro" id="IPR016054">
    <property type="entry name" value="LY6_UPA_recep-like"/>
</dbReference>
<keyword evidence="2" id="KW-1003">Cell membrane</keyword>
<dbReference type="InterPro" id="IPR051110">
    <property type="entry name" value="Ly-6/neurotoxin-like_GPI-ap"/>
</dbReference>
<organism evidence="8 9">
    <name type="scientific">Mus caroli</name>
    <name type="common">Ryukyu mouse</name>
    <name type="synonym">Ricefield mouse</name>
    <dbReference type="NCBI Taxonomy" id="10089"/>
    <lineage>
        <taxon>Eukaryota</taxon>
        <taxon>Metazoa</taxon>
        <taxon>Chordata</taxon>
        <taxon>Craniata</taxon>
        <taxon>Vertebrata</taxon>
        <taxon>Euteleostomi</taxon>
        <taxon>Mammalia</taxon>
        <taxon>Eutheria</taxon>
        <taxon>Euarchontoglires</taxon>
        <taxon>Glires</taxon>
        <taxon>Rodentia</taxon>
        <taxon>Myomorpha</taxon>
        <taxon>Muroidea</taxon>
        <taxon>Muridae</taxon>
        <taxon>Murinae</taxon>
        <taxon>Mus</taxon>
        <taxon>Mus</taxon>
    </lineage>
</organism>
<evidence type="ECO:0000313" key="8">
    <source>
        <dbReference type="Proteomes" id="UP000515126"/>
    </source>
</evidence>